<sequence length="172" mass="19880">MELPPQFSDKYVGDRIRELVTEKDSTGYFLRIVSDEEYRLIKEGKLGMPMRWFMMPEYVVPPQAANWMVLKDTDTYTHALLLTSQVVERNGVAIYELDSNRIDRWYPAVRLNSKQPLQPQDYRDATELVRAQTNGLNAQPSSLDLMRQLLINRPNPSILDSCPLLTSKTSRS</sequence>
<reference evidence="1 2" key="1">
    <citation type="journal article" date="2016" name="Nat. Commun.">
        <title>Thousands of microbial genomes shed light on interconnected biogeochemical processes in an aquifer system.</title>
        <authorList>
            <person name="Anantharaman K."/>
            <person name="Brown C.T."/>
            <person name="Hug L.A."/>
            <person name="Sharon I."/>
            <person name="Castelle C.J."/>
            <person name="Probst A.J."/>
            <person name="Thomas B.C."/>
            <person name="Singh A."/>
            <person name="Wilkins M.J."/>
            <person name="Karaoz U."/>
            <person name="Brodie E.L."/>
            <person name="Williams K.H."/>
            <person name="Hubbard S.S."/>
            <person name="Banfield J.F."/>
        </authorList>
    </citation>
    <scope>NUCLEOTIDE SEQUENCE [LARGE SCALE GENOMIC DNA]</scope>
</reference>
<name>A0A1F7L1S1_9BACT</name>
<organism evidence="1 2">
    <name type="scientific">Candidatus Roizmanbacteria bacterium RIFOXYD1_FULL_38_12</name>
    <dbReference type="NCBI Taxonomy" id="1802093"/>
    <lineage>
        <taxon>Bacteria</taxon>
        <taxon>Candidatus Roizmaniibacteriota</taxon>
    </lineage>
</organism>
<protein>
    <submittedName>
        <fullName evidence="1">Uncharacterized protein</fullName>
    </submittedName>
</protein>
<proteinExistence type="predicted"/>
<dbReference type="Proteomes" id="UP000177050">
    <property type="component" value="Unassembled WGS sequence"/>
</dbReference>
<dbReference type="EMBL" id="MGBR01000001">
    <property type="protein sequence ID" value="OGK74067.1"/>
    <property type="molecule type" value="Genomic_DNA"/>
</dbReference>
<comment type="caution">
    <text evidence="1">The sequence shown here is derived from an EMBL/GenBank/DDBJ whole genome shotgun (WGS) entry which is preliminary data.</text>
</comment>
<evidence type="ECO:0000313" key="2">
    <source>
        <dbReference type="Proteomes" id="UP000177050"/>
    </source>
</evidence>
<dbReference type="AlphaFoldDB" id="A0A1F7L1S1"/>
<gene>
    <name evidence="1" type="ORF">A3K52_04835</name>
</gene>
<accession>A0A1F7L1S1</accession>
<evidence type="ECO:0000313" key="1">
    <source>
        <dbReference type="EMBL" id="OGK74067.1"/>
    </source>
</evidence>